<dbReference type="OrthoDB" id="8251209at2759"/>
<feature type="domain" description="Protein Lines C-terminal" evidence="3">
    <location>
        <begin position="805"/>
        <end position="841"/>
    </location>
</feature>
<dbReference type="Proteomes" id="UP001153620">
    <property type="component" value="Chromosome 3"/>
</dbReference>
<dbReference type="InterPro" id="IPR024875">
    <property type="entry name" value="Protein_Lines"/>
</dbReference>
<dbReference type="Pfam" id="PF14694">
    <property type="entry name" value="LINES_N"/>
    <property type="match status" value="1"/>
</dbReference>
<feature type="compositionally biased region" description="Polar residues" evidence="1">
    <location>
        <begin position="381"/>
        <end position="394"/>
    </location>
</feature>
<sequence>MSNNNNSNSNGSFINQSNSSSERQPDLQQPSIKRQRIDANNEQQHVQKNNTQQQQQIQQTSTKPSLASFLDDSGNSTSSASSTSSPSPINLHSEIILKSDVGQDVRDLAGLISGSERDEQFLSDSECVTTFQTQLTEHQCLCGLSEKILKIPFQYYSVNKKVSSNSNHAKKSLKNENVENELTKTLDNMTQVHYIKSLKHWPEDYLLQFLSNLQLLFHMYLKQNAKGNICGKIMEICDCLIRNEINIFENLIELCNSSTTHTSNYINFISSKIITYFLIIIKDEIDQEWLKKIVDNLFTFEHLDYAAVRRINFSLDIIKCIVEWKDHDEHILEDDDHITESAPPLETNYFATYHDGPSTSSSSALPSYLTSSSSSSHTNHHQNSGRSSATSGHNSPVSNGCHFVQLTDSESFDTTHIKCITIKILENKWPALVKNISTLITELAAAHFRQQQINRSSISINNQSMRLNNAENCILTFIALWESIISVKTNLSVIETLPFYAHLVNFESLLNQNLPCTIYKAMLQLFNEALCYGSTLALQDLLPEETCSLAHQIVRHVKDYRILESMPRQNNRTAHNDECEDDNLRTLIGQHFESVIISPHSFDSRIPIAQSESTASSNSPVTFDKSLLQKMTLLVLKSVAVSVKEIRSDSSDSSIDSTDYEAFQEMMLIERSIRDVLKKLESFIKNTLEFHPESHFSKILIHLFDDQDDYLIEAMVCTLDVTSGISFRNNAFPELVAMLNPVYTFLEFLKMISNSTDLLLDLLVSNETCFLLYLLRFLKYIRINWSMFVQSCRDCGMGNNVLDDTITVMTRLRFKIGRLVSKSLYPYDIAPVLRLLESCENLYEGNELS</sequence>
<feature type="region of interest" description="Disordered" evidence="1">
    <location>
        <begin position="1"/>
        <end position="89"/>
    </location>
</feature>
<gene>
    <name evidence="4" type="ORF">CHIRRI_LOCUS12165</name>
</gene>
<dbReference type="InterPro" id="IPR032794">
    <property type="entry name" value="LINES_N"/>
</dbReference>
<feature type="compositionally biased region" description="Polar residues" evidence="1">
    <location>
        <begin position="26"/>
        <end position="42"/>
    </location>
</feature>
<feature type="compositionally biased region" description="Low complexity" evidence="1">
    <location>
        <begin position="1"/>
        <end position="21"/>
    </location>
</feature>
<dbReference type="InterPro" id="IPR029415">
    <property type="entry name" value="Lines_C"/>
</dbReference>
<protein>
    <recommendedName>
        <fullName evidence="6">Protein lines-like</fullName>
    </recommendedName>
</protein>
<proteinExistence type="predicted"/>
<name>A0A9N9WU60_9DIPT</name>
<evidence type="ECO:0000313" key="5">
    <source>
        <dbReference type="Proteomes" id="UP001153620"/>
    </source>
</evidence>
<evidence type="ECO:0008006" key="6">
    <source>
        <dbReference type="Google" id="ProtNLM"/>
    </source>
</evidence>
<dbReference type="EMBL" id="OU895879">
    <property type="protein sequence ID" value="CAG9809338.1"/>
    <property type="molecule type" value="Genomic_DNA"/>
</dbReference>
<dbReference type="PANTHER" id="PTHR16057:SF1">
    <property type="entry name" value="PROTEIN LINES HOMOLOG 1"/>
    <property type="match status" value="1"/>
</dbReference>
<feature type="domain" description="Protein Lines N-terminal" evidence="2">
    <location>
        <begin position="404"/>
        <end position="792"/>
    </location>
</feature>
<evidence type="ECO:0000259" key="2">
    <source>
        <dbReference type="Pfam" id="PF14694"/>
    </source>
</evidence>
<accession>A0A9N9WU60</accession>
<dbReference type="Pfam" id="PF14695">
    <property type="entry name" value="LINES_C"/>
    <property type="match status" value="1"/>
</dbReference>
<feature type="region of interest" description="Disordered" evidence="1">
    <location>
        <begin position="361"/>
        <end position="394"/>
    </location>
</feature>
<evidence type="ECO:0000256" key="1">
    <source>
        <dbReference type="SAM" id="MobiDB-lite"/>
    </source>
</evidence>
<reference evidence="4" key="1">
    <citation type="submission" date="2022-01" db="EMBL/GenBank/DDBJ databases">
        <authorList>
            <person name="King R."/>
        </authorList>
    </citation>
    <scope>NUCLEOTIDE SEQUENCE</scope>
</reference>
<reference evidence="4" key="2">
    <citation type="submission" date="2022-10" db="EMBL/GenBank/DDBJ databases">
        <authorList>
            <consortium name="ENA_rothamsted_submissions"/>
            <consortium name="culmorum"/>
            <person name="King R."/>
        </authorList>
    </citation>
    <scope>NUCLEOTIDE SEQUENCE</scope>
</reference>
<keyword evidence="5" id="KW-1185">Reference proteome</keyword>
<dbReference type="PANTHER" id="PTHR16057">
    <property type="entry name" value="WINS1, 2 PROTEIN"/>
    <property type="match status" value="1"/>
</dbReference>
<organism evidence="4 5">
    <name type="scientific">Chironomus riparius</name>
    <dbReference type="NCBI Taxonomy" id="315576"/>
    <lineage>
        <taxon>Eukaryota</taxon>
        <taxon>Metazoa</taxon>
        <taxon>Ecdysozoa</taxon>
        <taxon>Arthropoda</taxon>
        <taxon>Hexapoda</taxon>
        <taxon>Insecta</taxon>
        <taxon>Pterygota</taxon>
        <taxon>Neoptera</taxon>
        <taxon>Endopterygota</taxon>
        <taxon>Diptera</taxon>
        <taxon>Nematocera</taxon>
        <taxon>Chironomoidea</taxon>
        <taxon>Chironomidae</taxon>
        <taxon>Chironominae</taxon>
        <taxon>Chironomus</taxon>
    </lineage>
</organism>
<evidence type="ECO:0000259" key="3">
    <source>
        <dbReference type="Pfam" id="PF14695"/>
    </source>
</evidence>
<evidence type="ECO:0000313" key="4">
    <source>
        <dbReference type="EMBL" id="CAG9809338.1"/>
    </source>
</evidence>
<feature type="compositionally biased region" description="Low complexity" evidence="1">
    <location>
        <begin position="76"/>
        <end position="88"/>
    </location>
</feature>
<feature type="compositionally biased region" description="Low complexity" evidence="1">
    <location>
        <begin position="361"/>
        <end position="376"/>
    </location>
</feature>
<dbReference type="AlphaFoldDB" id="A0A9N9WU60"/>
<feature type="compositionally biased region" description="Low complexity" evidence="1">
    <location>
        <begin position="43"/>
        <end position="59"/>
    </location>
</feature>